<dbReference type="EMBL" id="SOCN01000001">
    <property type="protein sequence ID" value="TDV24112.1"/>
    <property type="molecule type" value="Genomic_DNA"/>
</dbReference>
<organism evidence="1 2">
    <name type="scientific">Mycoplasmopsis mustelae</name>
    <dbReference type="NCBI Taxonomy" id="171289"/>
    <lineage>
        <taxon>Bacteria</taxon>
        <taxon>Bacillati</taxon>
        <taxon>Mycoplasmatota</taxon>
        <taxon>Mycoplasmoidales</taxon>
        <taxon>Metamycoplasmataceae</taxon>
        <taxon>Mycoplasmopsis</taxon>
    </lineage>
</organism>
<evidence type="ECO:0000313" key="1">
    <source>
        <dbReference type="EMBL" id="TDV24112.1"/>
    </source>
</evidence>
<accession>A0A4R7UCF4</accession>
<reference evidence="1 2" key="1">
    <citation type="submission" date="2019-03" db="EMBL/GenBank/DDBJ databases">
        <title>Genomic Encyclopedia of Archaeal and Bacterial Type Strains, Phase II (KMG-II): from individual species to whole genera.</title>
        <authorList>
            <person name="Goeker M."/>
        </authorList>
    </citation>
    <scope>NUCLEOTIDE SEQUENCE [LARGE SCALE GENOMIC DNA]</scope>
    <source>
        <strain evidence="1 2">ATCC 35214</strain>
    </source>
</reference>
<gene>
    <name evidence="1" type="ORF">BCF59_0057</name>
</gene>
<dbReference type="OrthoDB" id="401387at2"/>
<evidence type="ECO:0000313" key="2">
    <source>
        <dbReference type="Proteomes" id="UP000295757"/>
    </source>
</evidence>
<dbReference type="AlphaFoldDB" id="A0A4R7UCF4"/>
<sequence length="394" mass="46714">MKMFINFVININNISFSLIKNNSKNYTRAAEDETYFYNKFSQATQFIDFKLKHLLNLYAKEHLHLNLVLDEKLFEEISFLNIQEISMDLAVNQNQNFHTFLKVNSETFILNTYNYQFKTDHNGIIKSYNFFPLNKEYQSVTTLKTQLQVKTNLEIALFFESLTSSLTEFLSANHKNTYLLNIKQQLLAQQLKNQTTNNLLVNIDEDNLFISLVRNGYILKMIKINAGINIIYKYLDNFQLSKSVFYARLKYVLKTILSNENTDLDEINQIILEKLQNFSSYLNKQITYSWIGLTQENLRLFIYSKLDFLLSFFHKKVLSEKNVINYEILNWQNLLIENFNLIHHLDIYASIAVWTANNFAKEDSSHLQVLTKEIELSNTSKVMMWRKIKNWFKQ</sequence>
<dbReference type="NCBIfam" id="NF045943">
    <property type="entry name" value="MAG3720_fam"/>
    <property type="match status" value="1"/>
</dbReference>
<keyword evidence="2" id="KW-1185">Reference proteome</keyword>
<proteinExistence type="predicted"/>
<protein>
    <submittedName>
        <fullName evidence="1">Uncharacterized protein</fullName>
    </submittedName>
</protein>
<dbReference type="RefSeq" id="WP_134110021.1">
    <property type="nucleotide sequence ID" value="NZ_SOCN01000001.1"/>
</dbReference>
<dbReference type="Proteomes" id="UP000295757">
    <property type="component" value="Unassembled WGS sequence"/>
</dbReference>
<name>A0A4R7UCF4_9BACT</name>
<comment type="caution">
    <text evidence="1">The sequence shown here is derived from an EMBL/GenBank/DDBJ whole genome shotgun (WGS) entry which is preliminary data.</text>
</comment>